<accession>A0A9Q8FNN8</accession>
<organism evidence="2 3">
    <name type="scientific">Macrococcus carouselicus</name>
    <dbReference type="NCBI Taxonomy" id="69969"/>
    <lineage>
        <taxon>Bacteria</taxon>
        <taxon>Bacillati</taxon>
        <taxon>Bacillota</taxon>
        <taxon>Bacilli</taxon>
        <taxon>Bacillales</taxon>
        <taxon>Staphylococcaceae</taxon>
        <taxon>Macrococcus</taxon>
    </lineage>
</organism>
<dbReference type="RefSeq" id="WP_133418434.1">
    <property type="nucleotide sequence ID" value="NZ_SCWD01000007.1"/>
</dbReference>
<gene>
    <name evidence="2" type="ORF">ERX40_10430</name>
</gene>
<dbReference type="Proteomes" id="UP000295280">
    <property type="component" value="Unassembled WGS sequence"/>
</dbReference>
<keyword evidence="3" id="KW-1185">Reference proteome</keyword>
<dbReference type="GO" id="GO:0000428">
    <property type="term" value="C:DNA-directed RNA polymerase complex"/>
    <property type="evidence" value="ECO:0007669"/>
    <property type="project" value="UniProtKB-KW"/>
</dbReference>
<keyword evidence="1" id="KW-0472">Membrane</keyword>
<name>A0A9Q8FNN8_9STAP</name>
<proteinExistence type="predicted"/>
<reference evidence="2 3" key="1">
    <citation type="submission" date="2019-01" db="EMBL/GenBank/DDBJ databases">
        <title>Draft genome sequences of the type strains of six Macrococcus species.</title>
        <authorList>
            <person name="Mazhar S."/>
            <person name="Altermann E."/>
            <person name="Hill C."/>
            <person name="Mcauliffe O."/>
        </authorList>
    </citation>
    <scope>NUCLEOTIDE SEQUENCE [LARGE SCALE GENOMIC DNA]</scope>
    <source>
        <strain evidence="2 3">ATCC 51828</strain>
    </source>
</reference>
<dbReference type="EMBL" id="SCWD01000007">
    <property type="protein sequence ID" value="TDL95390.1"/>
    <property type="molecule type" value="Genomic_DNA"/>
</dbReference>
<dbReference type="OrthoDB" id="2300232at2"/>
<evidence type="ECO:0000313" key="3">
    <source>
        <dbReference type="Proteomes" id="UP000295280"/>
    </source>
</evidence>
<evidence type="ECO:0000256" key="1">
    <source>
        <dbReference type="SAM" id="Phobius"/>
    </source>
</evidence>
<sequence length="64" mass="7042">MADYLGTEIVHRKVPLLFTILIVLALAGLLFIVGMMLGYGVLHSPLDVFKPSTWTHVFELTGGK</sequence>
<protein>
    <submittedName>
        <fullName evidence="2">DNA-directed RNA polymerase subunit beta</fullName>
    </submittedName>
</protein>
<dbReference type="AlphaFoldDB" id="A0A9Q8FNN8"/>
<evidence type="ECO:0000313" key="2">
    <source>
        <dbReference type="EMBL" id="TDL95390.1"/>
    </source>
</evidence>
<keyword evidence="2" id="KW-0240">DNA-directed RNA polymerase</keyword>
<comment type="caution">
    <text evidence="2">The sequence shown here is derived from an EMBL/GenBank/DDBJ whole genome shotgun (WGS) entry which is preliminary data.</text>
</comment>
<dbReference type="InterPro" id="IPR024596">
    <property type="entry name" value="RNApol_su_b/EpuA"/>
</dbReference>
<keyword evidence="1" id="KW-1133">Transmembrane helix</keyword>
<dbReference type="Pfam" id="PF11772">
    <property type="entry name" value="EpuA"/>
    <property type="match status" value="1"/>
</dbReference>
<keyword evidence="2" id="KW-0804">Transcription</keyword>
<keyword evidence="1" id="KW-0812">Transmembrane</keyword>
<feature type="transmembrane region" description="Helical" evidence="1">
    <location>
        <begin position="16"/>
        <end position="42"/>
    </location>
</feature>